<reference evidence="9" key="1">
    <citation type="journal article" date="2019" name="Int. J. Syst. Evol. Microbiol.">
        <title>The Global Catalogue of Microorganisms (GCM) 10K type strain sequencing project: providing services to taxonomists for standard genome sequencing and annotation.</title>
        <authorList>
            <consortium name="The Broad Institute Genomics Platform"/>
            <consortium name="The Broad Institute Genome Sequencing Center for Infectious Disease"/>
            <person name="Wu L."/>
            <person name="Ma J."/>
        </authorList>
    </citation>
    <scope>NUCLEOTIDE SEQUENCE [LARGE SCALE GENOMIC DNA]</scope>
    <source>
        <strain evidence="9">NBRC 108894</strain>
    </source>
</reference>
<dbReference type="InterPro" id="IPR013525">
    <property type="entry name" value="ABC2_TM"/>
</dbReference>
<keyword evidence="6" id="KW-0813">Transport</keyword>
<gene>
    <name evidence="8" type="ORF">GCM10025881_11710</name>
</gene>
<protein>
    <recommendedName>
        <fullName evidence="6">Transport permease protein</fullName>
    </recommendedName>
</protein>
<feature type="transmembrane region" description="Helical" evidence="6">
    <location>
        <begin position="243"/>
        <end position="265"/>
    </location>
</feature>
<dbReference type="PANTHER" id="PTHR43229">
    <property type="entry name" value="NODULATION PROTEIN J"/>
    <property type="match status" value="1"/>
</dbReference>
<comment type="subcellular location">
    <subcellularLocation>
        <location evidence="6">Cell membrane</location>
        <topology evidence="6">Multi-pass membrane protein</topology>
    </subcellularLocation>
    <subcellularLocation>
        <location evidence="1">Membrane</location>
        <topology evidence="1">Multi-pass membrane protein</topology>
    </subcellularLocation>
</comment>
<feature type="transmembrane region" description="Helical" evidence="6">
    <location>
        <begin position="128"/>
        <end position="154"/>
    </location>
</feature>
<keyword evidence="2 6" id="KW-0812">Transmembrane</keyword>
<keyword evidence="5" id="KW-0046">Antibiotic resistance</keyword>
<dbReference type="InterPro" id="IPR051784">
    <property type="entry name" value="Nod_factor_ABC_transporter"/>
</dbReference>
<evidence type="ECO:0000313" key="9">
    <source>
        <dbReference type="Proteomes" id="UP001157034"/>
    </source>
</evidence>
<evidence type="ECO:0000256" key="4">
    <source>
        <dbReference type="ARBA" id="ARBA00023136"/>
    </source>
</evidence>
<evidence type="ECO:0000256" key="5">
    <source>
        <dbReference type="ARBA" id="ARBA00023251"/>
    </source>
</evidence>
<feature type="transmembrane region" description="Helical" evidence="6">
    <location>
        <begin position="43"/>
        <end position="68"/>
    </location>
</feature>
<sequence>MTSTSTRPAIAPTRRRGGVGALYSGNARAVVYRGLRATGSTNYIVVATGFVEPVFYLLALGVGLGSFVGPVSYGGIHIPYAAYIAPALLGVSAMNGAIYDSTWNVFFKMHFARLYHGMLATSLGPLDVALGEILLALLRGGAYAVAFLIVMSALGLSLSWTVLLALPAVLLIAFGFASLGMGITSYLKTFQQMDWINFALLPMFLLSATFYPLSVYPVPLQWVIEVFPLWHAVELLRGLTTGILSPAVFIHVGYFLVMIAVGLTFTTRRLRALFLD</sequence>
<keyword evidence="9" id="KW-1185">Reference proteome</keyword>
<feature type="domain" description="ABC transmembrane type-2" evidence="7">
    <location>
        <begin position="44"/>
        <end position="273"/>
    </location>
</feature>
<dbReference type="InterPro" id="IPR047817">
    <property type="entry name" value="ABC2_TM_bact-type"/>
</dbReference>
<dbReference type="InterPro" id="IPR000412">
    <property type="entry name" value="ABC_2_transport"/>
</dbReference>
<keyword evidence="4 6" id="KW-0472">Membrane</keyword>
<evidence type="ECO:0000256" key="6">
    <source>
        <dbReference type="RuleBase" id="RU361157"/>
    </source>
</evidence>
<dbReference type="PROSITE" id="PS51012">
    <property type="entry name" value="ABC_TM2"/>
    <property type="match status" value="1"/>
</dbReference>
<dbReference type="EMBL" id="BSVB01000001">
    <property type="protein sequence ID" value="GMA94347.1"/>
    <property type="molecule type" value="Genomic_DNA"/>
</dbReference>
<evidence type="ECO:0000256" key="2">
    <source>
        <dbReference type="ARBA" id="ARBA00022692"/>
    </source>
</evidence>
<proteinExistence type="inferred from homology"/>
<dbReference type="Pfam" id="PF01061">
    <property type="entry name" value="ABC2_membrane"/>
    <property type="match status" value="1"/>
</dbReference>
<evidence type="ECO:0000313" key="8">
    <source>
        <dbReference type="EMBL" id="GMA94347.1"/>
    </source>
</evidence>
<dbReference type="PIRSF" id="PIRSF006648">
    <property type="entry name" value="DrrB"/>
    <property type="match status" value="1"/>
</dbReference>
<accession>A0ABQ6K170</accession>
<comment type="caution">
    <text evidence="8">The sequence shown here is derived from an EMBL/GenBank/DDBJ whole genome shotgun (WGS) entry which is preliminary data.</text>
</comment>
<dbReference type="RefSeq" id="WP_284253301.1">
    <property type="nucleotide sequence ID" value="NZ_BAAAQO010000003.1"/>
</dbReference>
<comment type="similarity">
    <text evidence="6">Belongs to the ABC-2 integral membrane protein family.</text>
</comment>
<feature type="transmembrane region" description="Helical" evidence="6">
    <location>
        <begin position="80"/>
        <end position="107"/>
    </location>
</feature>
<keyword evidence="3 6" id="KW-1133">Transmembrane helix</keyword>
<dbReference type="Proteomes" id="UP001157034">
    <property type="component" value="Unassembled WGS sequence"/>
</dbReference>
<organism evidence="8 9">
    <name type="scientific">Pseudolysinimonas kribbensis</name>
    <dbReference type="NCBI Taxonomy" id="433641"/>
    <lineage>
        <taxon>Bacteria</taxon>
        <taxon>Bacillati</taxon>
        <taxon>Actinomycetota</taxon>
        <taxon>Actinomycetes</taxon>
        <taxon>Micrococcales</taxon>
        <taxon>Microbacteriaceae</taxon>
        <taxon>Pseudolysinimonas</taxon>
    </lineage>
</organism>
<evidence type="ECO:0000256" key="3">
    <source>
        <dbReference type="ARBA" id="ARBA00022989"/>
    </source>
</evidence>
<feature type="transmembrane region" description="Helical" evidence="6">
    <location>
        <begin position="195"/>
        <end position="213"/>
    </location>
</feature>
<name>A0ABQ6K170_9MICO</name>
<keyword evidence="6" id="KW-1003">Cell membrane</keyword>
<evidence type="ECO:0000256" key="1">
    <source>
        <dbReference type="ARBA" id="ARBA00004141"/>
    </source>
</evidence>
<dbReference type="PANTHER" id="PTHR43229:SF2">
    <property type="entry name" value="NODULATION PROTEIN J"/>
    <property type="match status" value="1"/>
</dbReference>
<evidence type="ECO:0000259" key="7">
    <source>
        <dbReference type="PROSITE" id="PS51012"/>
    </source>
</evidence>
<dbReference type="PRINTS" id="PR00164">
    <property type="entry name" value="ABC2TRNSPORT"/>
</dbReference>
<feature type="transmembrane region" description="Helical" evidence="6">
    <location>
        <begin position="160"/>
        <end position="183"/>
    </location>
</feature>